<dbReference type="EMBL" id="JAZHXJ010000921">
    <property type="protein sequence ID" value="KAL1848485.1"/>
    <property type="molecule type" value="Genomic_DNA"/>
</dbReference>
<proteinExistence type="predicted"/>
<evidence type="ECO:0000259" key="10">
    <source>
        <dbReference type="PROSITE" id="PS50011"/>
    </source>
</evidence>
<evidence type="ECO:0000256" key="7">
    <source>
        <dbReference type="ARBA" id="ARBA00047899"/>
    </source>
</evidence>
<keyword evidence="6" id="KW-0067">ATP-binding</keyword>
<keyword evidence="5" id="KW-0418">Kinase</keyword>
<evidence type="ECO:0000256" key="3">
    <source>
        <dbReference type="ARBA" id="ARBA00022679"/>
    </source>
</evidence>
<accession>A0ABR3VYE0</accession>
<comment type="catalytic activity">
    <reaction evidence="7">
        <text>L-threonyl-[protein] + ATP = O-phospho-L-threonyl-[protein] + ADP + H(+)</text>
        <dbReference type="Rhea" id="RHEA:46608"/>
        <dbReference type="Rhea" id="RHEA-COMP:11060"/>
        <dbReference type="Rhea" id="RHEA-COMP:11605"/>
        <dbReference type="ChEBI" id="CHEBI:15378"/>
        <dbReference type="ChEBI" id="CHEBI:30013"/>
        <dbReference type="ChEBI" id="CHEBI:30616"/>
        <dbReference type="ChEBI" id="CHEBI:61977"/>
        <dbReference type="ChEBI" id="CHEBI:456216"/>
        <dbReference type="EC" id="2.7.11.1"/>
    </reaction>
</comment>
<comment type="caution">
    <text evidence="11">The sequence shown here is derived from an EMBL/GenBank/DDBJ whole genome shotgun (WGS) entry which is preliminary data.</text>
</comment>
<name>A0ABR3VYE0_9PEZI</name>
<evidence type="ECO:0000256" key="9">
    <source>
        <dbReference type="SAM" id="MobiDB-lite"/>
    </source>
</evidence>
<evidence type="ECO:0000313" key="11">
    <source>
        <dbReference type="EMBL" id="KAL1848485.1"/>
    </source>
</evidence>
<keyword evidence="3" id="KW-0808">Transferase</keyword>
<evidence type="ECO:0000256" key="5">
    <source>
        <dbReference type="ARBA" id="ARBA00022777"/>
    </source>
</evidence>
<evidence type="ECO:0000256" key="4">
    <source>
        <dbReference type="ARBA" id="ARBA00022741"/>
    </source>
</evidence>
<dbReference type="SUPFAM" id="SSF56112">
    <property type="entry name" value="Protein kinase-like (PK-like)"/>
    <property type="match status" value="1"/>
</dbReference>
<dbReference type="PANTHER" id="PTHR47634:SF9">
    <property type="entry name" value="PROTEIN KINASE DOMAIN-CONTAINING PROTEIN-RELATED"/>
    <property type="match status" value="1"/>
</dbReference>
<feature type="domain" description="Protein kinase" evidence="10">
    <location>
        <begin position="71"/>
        <end position="451"/>
    </location>
</feature>
<feature type="compositionally biased region" description="Basic residues" evidence="9">
    <location>
        <begin position="472"/>
        <end position="482"/>
    </location>
</feature>
<evidence type="ECO:0000256" key="1">
    <source>
        <dbReference type="ARBA" id="ARBA00012513"/>
    </source>
</evidence>
<dbReference type="PROSITE" id="PS50011">
    <property type="entry name" value="PROTEIN_KINASE_DOM"/>
    <property type="match status" value="1"/>
</dbReference>
<feature type="region of interest" description="Disordered" evidence="9">
    <location>
        <begin position="458"/>
        <end position="482"/>
    </location>
</feature>
<dbReference type="InterPro" id="IPR000719">
    <property type="entry name" value="Prot_kinase_dom"/>
</dbReference>
<dbReference type="Gene3D" id="3.30.200.20">
    <property type="entry name" value="Phosphorylase Kinase, domain 1"/>
    <property type="match status" value="1"/>
</dbReference>
<organism evidence="11 12">
    <name type="scientific">Phialemonium thermophilum</name>
    <dbReference type="NCBI Taxonomy" id="223376"/>
    <lineage>
        <taxon>Eukaryota</taxon>
        <taxon>Fungi</taxon>
        <taxon>Dikarya</taxon>
        <taxon>Ascomycota</taxon>
        <taxon>Pezizomycotina</taxon>
        <taxon>Sordariomycetes</taxon>
        <taxon>Sordariomycetidae</taxon>
        <taxon>Cephalothecales</taxon>
        <taxon>Cephalothecaceae</taxon>
        <taxon>Phialemonium</taxon>
    </lineage>
</organism>
<evidence type="ECO:0000256" key="6">
    <source>
        <dbReference type="ARBA" id="ARBA00022840"/>
    </source>
</evidence>
<keyword evidence="2" id="KW-0723">Serine/threonine-protein kinase</keyword>
<protein>
    <recommendedName>
        <fullName evidence="1">non-specific serine/threonine protein kinase</fullName>
        <ecNumber evidence="1">2.7.11.1</ecNumber>
    </recommendedName>
</protein>
<dbReference type="Gene3D" id="1.10.510.10">
    <property type="entry name" value="Transferase(Phosphotransferase) domain 1"/>
    <property type="match status" value="1"/>
</dbReference>
<dbReference type="InterPro" id="IPR051334">
    <property type="entry name" value="SRPK"/>
</dbReference>
<evidence type="ECO:0000313" key="12">
    <source>
        <dbReference type="Proteomes" id="UP001586593"/>
    </source>
</evidence>
<dbReference type="InterPro" id="IPR011009">
    <property type="entry name" value="Kinase-like_dom_sf"/>
</dbReference>
<dbReference type="SMART" id="SM00220">
    <property type="entry name" value="S_TKc"/>
    <property type="match status" value="1"/>
</dbReference>
<keyword evidence="4" id="KW-0547">Nucleotide-binding</keyword>
<evidence type="ECO:0000256" key="8">
    <source>
        <dbReference type="ARBA" id="ARBA00048679"/>
    </source>
</evidence>
<dbReference type="Pfam" id="PF00069">
    <property type="entry name" value="Pkinase"/>
    <property type="match status" value="1"/>
</dbReference>
<sequence>MQCARSFSELRAFWSRALRRSPLPAPRRFFVARPRQTALEIDHPIEEEIMSGKRLQYYYPARPGEVLDDRFRTVTKLGYGSSSTVWLAENLERKKSPVLPRYVSIKITAADETDGEAQTLRVISGASTSLDASCLFNLPIDEFQLQGPEGTHHCLVFQPLRETILETRSRLPGQRLPPLFAKYLTWTMLLALDYLHTRCGIIHTGLTEANIMMTIESDALLSQFAQFHRRNPPPRHVRPDGRATYVSQSDFGPLRIRGAESTCRPKLVDLAEARRKDAPDAGFLDPIQAHAYRAPEVLLGCGWTEKVDIWNLGVLMWQWLEGIDLFPRILDEQGRYDAHVHLAEMVSVLGAPPEELVSLERHYRDGPVVGPATNERGKTYLTMNEYWGGPFFDDDGQILRKDLITPRNLADTIKVLSGDEKEEFLDFASGMLEWYHPKRKTASELLRHPIFDDIYRSEAGTEEEGEGGASGKRQRPGGRIHV</sequence>
<dbReference type="Proteomes" id="UP001586593">
    <property type="component" value="Unassembled WGS sequence"/>
</dbReference>
<keyword evidence="12" id="KW-1185">Reference proteome</keyword>
<comment type="catalytic activity">
    <reaction evidence="8">
        <text>L-seryl-[protein] + ATP = O-phospho-L-seryl-[protein] + ADP + H(+)</text>
        <dbReference type="Rhea" id="RHEA:17989"/>
        <dbReference type="Rhea" id="RHEA-COMP:9863"/>
        <dbReference type="Rhea" id="RHEA-COMP:11604"/>
        <dbReference type="ChEBI" id="CHEBI:15378"/>
        <dbReference type="ChEBI" id="CHEBI:29999"/>
        <dbReference type="ChEBI" id="CHEBI:30616"/>
        <dbReference type="ChEBI" id="CHEBI:83421"/>
        <dbReference type="ChEBI" id="CHEBI:456216"/>
        <dbReference type="EC" id="2.7.11.1"/>
    </reaction>
</comment>
<dbReference type="PANTHER" id="PTHR47634">
    <property type="entry name" value="PROTEIN KINASE DOMAIN-CONTAINING PROTEIN-RELATED"/>
    <property type="match status" value="1"/>
</dbReference>
<reference evidence="11 12" key="1">
    <citation type="journal article" date="2024" name="Commun. Biol.">
        <title>Comparative genomic analysis of thermophilic fungi reveals convergent evolutionary adaptations and gene losses.</title>
        <authorList>
            <person name="Steindorff A.S."/>
            <person name="Aguilar-Pontes M.V."/>
            <person name="Robinson A.J."/>
            <person name="Andreopoulos B."/>
            <person name="LaButti K."/>
            <person name="Kuo A."/>
            <person name="Mondo S."/>
            <person name="Riley R."/>
            <person name="Otillar R."/>
            <person name="Haridas S."/>
            <person name="Lipzen A."/>
            <person name="Grimwood J."/>
            <person name="Schmutz J."/>
            <person name="Clum A."/>
            <person name="Reid I.D."/>
            <person name="Moisan M.C."/>
            <person name="Butler G."/>
            <person name="Nguyen T.T.M."/>
            <person name="Dewar K."/>
            <person name="Conant G."/>
            <person name="Drula E."/>
            <person name="Henrissat B."/>
            <person name="Hansel C."/>
            <person name="Singer S."/>
            <person name="Hutchinson M.I."/>
            <person name="de Vries R.P."/>
            <person name="Natvig D.O."/>
            <person name="Powell A.J."/>
            <person name="Tsang A."/>
            <person name="Grigoriev I.V."/>
        </authorList>
    </citation>
    <scope>NUCLEOTIDE SEQUENCE [LARGE SCALE GENOMIC DNA]</scope>
    <source>
        <strain evidence="11 12">ATCC 24622</strain>
    </source>
</reference>
<gene>
    <name evidence="11" type="ORF">VTK73DRAFT_10126</name>
</gene>
<evidence type="ECO:0000256" key="2">
    <source>
        <dbReference type="ARBA" id="ARBA00022527"/>
    </source>
</evidence>
<dbReference type="EC" id="2.7.11.1" evidence="1"/>